<dbReference type="PANTHER" id="PTHR31424">
    <property type="entry name" value="PROTEIN CBG23806"/>
    <property type="match status" value="1"/>
</dbReference>
<dbReference type="OrthoDB" id="2433231at2759"/>
<accession>A0A397VH58</accession>
<organism evidence="1 2">
    <name type="scientific">Gigaspora rosea</name>
    <dbReference type="NCBI Taxonomy" id="44941"/>
    <lineage>
        <taxon>Eukaryota</taxon>
        <taxon>Fungi</taxon>
        <taxon>Fungi incertae sedis</taxon>
        <taxon>Mucoromycota</taxon>
        <taxon>Glomeromycotina</taxon>
        <taxon>Glomeromycetes</taxon>
        <taxon>Diversisporales</taxon>
        <taxon>Gigasporaceae</taxon>
        <taxon>Gigaspora</taxon>
    </lineage>
</organism>
<sequence length="523" mass="61167">MKVTKKSIQEKAEEFSNFPADYTIKYKTSKRSYKYYIVKAGIYPPESELAYTLKPNQYPIPDKYIVETTYSKNEQTVICYINYIAKRPHYKIIFELEKEDFVCSILSPTAAANNYLKVYNEKKNKHLNQISKSTMNRVHLFGLQLKQLRYIREKQKEKKLKPFADLSNRMQVIRNKNMGINLFADFENQIKHNYHSQDDVKLHELTFSVNGSIFHIKYNHFSKELEKTQQIAIIKGMDKHYITRAAYRTLSAIEHNLPRESAIFARKKELNNKMSEIIPIHTVDLELSASQVEEFEDNIEVHFYNDEIVKEMESLLGKTVSRSIKDVLRFLIPSLVDKGNLDLVQSTLKIRISGDGRNIGRKVKQVMVTFAILNSKFNLYKPSSHFTLILHSGTEKYETIKVAMSSLIKDLNDIKNGFIDNNEKKWNIELYFTADWKFLSICLGHKAANSMEFCLWCPIHKSQNGILEVNGIRQDNWTISKDINDICQNYLQRPGHQFAPLFPMIPICNYVVDELHLMLRIWD</sequence>
<gene>
    <name evidence="1" type="ORF">C2G38_2177005</name>
</gene>
<name>A0A397VH58_9GLOM</name>
<reference evidence="1 2" key="1">
    <citation type="submission" date="2018-06" db="EMBL/GenBank/DDBJ databases">
        <title>Comparative genomics reveals the genomic features of Rhizophagus irregularis, R. cerebriforme, R. diaphanum and Gigaspora rosea, and their symbiotic lifestyle signature.</title>
        <authorList>
            <person name="Morin E."/>
            <person name="San Clemente H."/>
            <person name="Chen E.C.H."/>
            <person name="De La Providencia I."/>
            <person name="Hainaut M."/>
            <person name="Kuo A."/>
            <person name="Kohler A."/>
            <person name="Murat C."/>
            <person name="Tang N."/>
            <person name="Roy S."/>
            <person name="Loubradou J."/>
            <person name="Henrissat B."/>
            <person name="Grigoriev I.V."/>
            <person name="Corradi N."/>
            <person name="Roux C."/>
            <person name="Martin F.M."/>
        </authorList>
    </citation>
    <scope>NUCLEOTIDE SEQUENCE [LARGE SCALE GENOMIC DNA]</scope>
    <source>
        <strain evidence="1 2">DAOM 194757</strain>
    </source>
</reference>
<dbReference type="Proteomes" id="UP000266673">
    <property type="component" value="Unassembled WGS sequence"/>
</dbReference>
<protein>
    <submittedName>
        <fullName evidence="1">Uncharacterized protein</fullName>
    </submittedName>
</protein>
<dbReference type="PANTHER" id="PTHR31424:SF5">
    <property type="entry name" value="APPLE DOMAIN-CONTAINING PROTEIN"/>
    <property type="match status" value="1"/>
</dbReference>
<proteinExistence type="predicted"/>
<dbReference type="AlphaFoldDB" id="A0A397VH58"/>
<evidence type="ECO:0000313" key="1">
    <source>
        <dbReference type="EMBL" id="RIB21302.1"/>
    </source>
</evidence>
<keyword evidence="2" id="KW-1185">Reference proteome</keyword>
<evidence type="ECO:0000313" key="2">
    <source>
        <dbReference type="Proteomes" id="UP000266673"/>
    </source>
</evidence>
<comment type="caution">
    <text evidence="1">The sequence shown here is derived from an EMBL/GenBank/DDBJ whole genome shotgun (WGS) entry which is preliminary data.</text>
</comment>
<dbReference type="EMBL" id="QKWP01000368">
    <property type="protein sequence ID" value="RIB21302.1"/>
    <property type="molecule type" value="Genomic_DNA"/>
</dbReference>